<reference evidence="3" key="1">
    <citation type="submission" date="2025-08" db="UniProtKB">
        <authorList>
            <consortium name="RefSeq"/>
        </authorList>
    </citation>
    <scope>IDENTIFICATION</scope>
</reference>
<evidence type="ECO:0000313" key="3">
    <source>
        <dbReference type="RefSeq" id="XP_045569904.1"/>
    </source>
</evidence>
<keyword evidence="2" id="KW-1185">Reference proteome</keyword>
<proteinExistence type="predicted"/>
<name>A0ABM3EFU8_SALSA</name>
<evidence type="ECO:0000313" key="2">
    <source>
        <dbReference type="Proteomes" id="UP001652741"/>
    </source>
</evidence>
<feature type="non-terminal residue" evidence="3">
    <location>
        <position position="443"/>
    </location>
</feature>
<feature type="compositionally biased region" description="Basic and acidic residues" evidence="1">
    <location>
        <begin position="90"/>
        <end position="122"/>
    </location>
</feature>
<feature type="compositionally biased region" description="Basic and acidic residues" evidence="1">
    <location>
        <begin position="131"/>
        <end position="222"/>
    </location>
</feature>
<dbReference type="GeneID" id="123740017"/>
<feature type="region of interest" description="Disordered" evidence="1">
    <location>
        <begin position="78"/>
        <end position="264"/>
    </location>
</feature>
<organism evidence="2 3">
    <name type="scientific">Salmo salar</name>
    <name type="common">Atlantic salmon</name>
    <dbReference type="NCBI Taxonomy" id="8030"/>
    <lineage>
        <taxon>Eukaryota</taxon>
        <taxon>Metazoa</taxon>
        <taxon>Chordata</taxon>
        <taxon>Craniata</taxon>
        <taxon>Vertebrata</taxon>
        <taxon>Euteleostomi</taxon>
        <taxon>Actinopterygii</taxon>
        <taxon>Neopterygii</taxon>
        <taxon>Teleostei</taxon>
        <taxon>Protacanthopterygii</taxon>
        <taxon>Salmoniformes</taxon>
        <taxon>Salmonidae</taxon>
        <taxon>Salmoninae</taxon>
        <taxon>Salmo</taxon>
    </lineage>
</organism>
<gene>
    <name evidence="3" type="primary">LOC123740017</name>
</gene>
<evidence type="ECO:0000256" key="1">
    <source>
        <dbReference type="SAM" id="MobiDB-lite"/>
    </source>
</evidence>
<dbReference type="Proteomes" id="UP001652741">
    <property type="component" value="Unplaced"/>
</dbReference>
<protein>
    <submittedName>
        <fullName evidence="3">Uncharacterized protein</fullName>
    </submittedName>
</protein>
<accession>A0ABM3EFU8</accession>
<dbReference type="RefSeq" id="XP_045569904.1">
    <property type="nucleotide sequence ID" value="XM_045713948.1"/>
</dbReference>
<sequence length="443" mass="48803">METLDSRQTGARMQDVDIMDLPISPTLEVEDFLPELDLEVEDFLGEFGDFHFDFNYALFDLDLNVDIQTGEVAIPTAVTEPGGQKQNCKIRREPGDGQRKRRATEPGDGQRKRRATEPGDGQRKRRRKRRATEPGDGQRKRRATEPGDGQRKRRETEPVDGQRKRRATEPGDGQRKRRATEPGDGQRKRRETEPVDGQRKRRATEPGDGQRKRRATEPGDGQRKRRATEPVDGLMKRVTQTDSPIRGGAGSPPLSAVTLSPPPPPLPPPRLLQIAPSLLYIPGFGTATFVSSCSNGSELQLVQARVFSFSRPPTYILSVVPSPSLSPRPVDVLPLSPVDGAVAPDSMCSYPPGSLSDCASQALSASPLSPRTEEYIHQAKAHLRGMCQDMEAGLSLASHYVDVRLVQRQIQIGSGKNGSKCLEKDLVAIGDGERRRDSLARSQ</sequence>